<evidence type="ECO:0000313" key="2">
    <source>
        <dbReference type="Proteomes" id="UP000013049"/>
    </source>
</evidence>
<name>N8UX97_9GAMM</name>
<reference evidence="1 2" key="1">
    <citation type="submission" date="2013-02" db="EMBL/GenBank/DDBJ databases">
        <title>The Genome Sequence of Acinetobacter sp. NIPH 758.</title>
        <authorList>
            <consortium name="The Broad Institute Genome Sequencing Platform"/>
            <consortium name="The Broad Institute Genome Sequencing Center for Infectious Disease"/>
            <person name="Cerqueira G."/>
            <person name="Feldgarden M."/>
            <person name="Courvalin P."/>
            <person name="Perichon B."/>
            <person name="Grillot-Courvalin C."/>
            <person name="Clermont D."/>
            <person name="Rocha E."/>
            <person name="Yoon E.-J."/>
            <person name="Nemec A."/>
            <person name="Walker B."/>
            <person name="Young S.K."/>
            <person name="Zeng Q."/>
            <person name="Gargeya S."/>
            <person name="Fitzgerald M."/>
            <person name="Haas B."/>
            <person name="Abouelleil A."/>
            <person name="Alvarado L."/>
            <person name="Arachchi H.M."/>
            <person name="Berlin A.M."/>
            <person name="Chapman S.B."/>
            <person name="Dewar J."/>
            <person name="Goldberg J."/>
            <person name="Griggs A."/>
            <person name="Gujja S."/>
            <person name="Hansen M."/>
            <person name="Howarth C."/>
            <person name="Imamovic A."/>
            <person name="Larimer J."/>
            <person name="McCowan C."/>
            <person name="Murphy C."/>
            <person name="Neiman D."/>
            <person name="Pearson M."/>
            <person name="Priest M."/>
            <person name="Roberts A."/>
            <person name="Saif S."/>
            <person name="Shea T."/>
            <person name="Sisk P."/>
            <person name="Sykes S."/>
            <person name="Wortman J."/>
            <person name="Nusbaum C."/>
            <person name="Birren B."/>
        </authorList>
    </citation>
    <scope>NUCLEOTIDE SEQUENCE [LARGE SCALE GENOMIC DNA]</scope>
    <source>
        <strain evidence="1 2">NIPH 758</strain>
    </source>
</reference>
<dbReference type="eggNOG" id="ENOG5031S3K">
    <property type="taxonomic scope" value="Bacteria"/>
</dbReference>
<sequence length="86" mass="10005">MVNNFNAEQARNNIESGLYSYERMLREILANTETASRMRFRMTTTSYDDSLENREIITQVTEELQKRGFGVASIEVGERIFVEVSF</sequence>
<dbReference type="RefSeq" id="WP_004772963.1">
    <property type="nucleotide sequence ID" value="NZ_KB849357.1"/>
</dbReference>
<dbReference type="EMBL" id="APPC01000018">
    <property type="protein sequence ID" value="ENU92020.1"/>
    <property type="molecule type" value="Genomic_DNA"/>
</dbReference>
<proteinExistence type="predicted"/>
<dbReference type="AlphaFoldDB" id="N8UX97"/>
<comment type="caution">
    <text evidence="1">The sequence shown here is derived from an EMBL/GenBank/DDBJ whole genome shotgun (WGS) entry which is preliminary data.</text>
</comment>
<accession>N8UX97</accession>
<organism evidence="1 2">
    <name type="scientific">Acinetobacter vivianii</name>
    <dbReference type="NCBI Taxonomy" id="1776742"/>
    <lineage>
        <taxon>Bacteria</taxon>
        <taxon>Pseudomonadati</taxon>
        <taxon>Pseudomonadota</taxon>
        <taxon>Gammaproteobacteria</taxon>
        <taxon>Moraxellales</taxon>
        <taxon>Moraxellaceae</taxon>
        <taxon>Acinetobacter</taxon>
    </lineage>
</organism>
<protein>
    <submittedName>
        <fullName evidence="1">Uncharacterized protein</fullName>
    </submittedName>
</protein>
<dbReference type="HOGENOM" id="CLU_189654_0_0_6"/>
<dbReference type="PATRIC" id="fig|1217712.3.peg.3006"/>
<gene>
    <name evidence="1" type="ORF">F971_03113</name>
</gene>
<dbReference type="Proteomes" id="UP000013049">
    <property type="component" value="Unassembled WGS sequence"/>
</dbReference>
<evidence type="ECO:0000313" key="1">
    <source>
        <dbReference type="EMBL" id="ENU92020.1"/>
    </source>
</evidence>